<proteinExistence type="predicted"/>
<evidence type="ECO:0000313" key="2">
    <source>
        <dbReference type="EMBL" id="ETS06827.1"/>
    </source>
</evidence>
<evidence type="ECO:0000256" key="1">
    <source>
        <dbReference type="SAM" id="MobiDB-lite"/>
    </source>
</evidence>
<dbReference type="AlphaFoldDB" id="A0A024SLZ5"/>
<name>A0A024SLZ5_HYPJR</name>
<evidence type="ECO:0000313" key="3">
    <source>
        <dbReference type="Proteomes" id="UP000024376"/>
    </source>
</evidence>
<accession>A0A024SLZ5</accession>
<dbReference type="HOGENOM" id="CLU_1611995_0_0_1"/>
<feature type="compositionally biased region" description="Acidic residues" evidence="1">
    <location>
        <begin position="91"/>
        <end position="109"/>
    </location>
</feature>
<dbReference type="EMBL" id="KI911139">
    <property type="protein sequence ID" value="ETS06827.1"/>
    <property type="molecule type" value="Genomic_DNA"/>
</dbReference>
<protein>
    <submittedName>
        <fullName evidence="2">Uncharacterized protein</fullName>
    </submittedName>
</protein>
<dbReference type="KEGG" id="trr:M419DRAFT_5080"/>
<reference evidence="3" key="1">
    <citation type="journal article" date="2013" name="Ind. Biotechnol.">
        <title>Comparative genomics analysis of Trichoderma reesei strains.</title>
        <authorList>
            <person name="Koike H."/>
            <person name="Aerts A."/>
            <person name="LaButti K."/>
            <person name="Grigoriev I.V."/>
            <person name="Baker S.E."/>
        </authorList>
    </citation>
    <scope>NUCLEOTIDE SEQUENCE [LARGE SCALE GENOMIC DNA]</scope>
    <source>
        <strain evidence="3">ATCC 56765 / BCRC 32924 / NRRL 11460 / Rut C-30</strain>
    </source>
</reference>
<organism evidence="2 3">
    <name type="scientific">Hypocrea jecorina (strain ATCC 56765 / BCRC 32924 / NRRL 11460 / Rut C-30)</name>
    <name type="common">Trichoderma reesei</name>
    <dbReference type="NCBI Taxonomy" id="1344414"/>
    <lineage>
        <taxon>Eukaryota</taxon>
        <taxon>Fungi</taxon>
        <taxon>Dikarya</taxon>
        <taxon>Ascomycota</taxon>
        <taxon>Pezizomycotina</taxon>
        <taxon>Sordariomycetes</taxon>
        <taxon>Hypocreomycetidae</taxon>
        <taxon>Hypocreales</taxon>
        <taxon>Hypocreaceae</taxon>
        <taxon>Trichoderma</taxon>
    </lineage>
</organism>
<dbReference type="Proteomes" id="UP000024376">
    <property type="component" value="Unassembled WGS sequence"/>
</dbReference>
<feature type="region of interest" description="Disordered" evidence="1">
    <location>
        <begin position="1"/>
        <end position="20"/>
    </location>
</feature>
<gene>
    <name evidence="2" type="ORF">M419DRAFT_5080</name>
</gene>
<sequence length="165" mass="17743">MSAPNSAPEAASKDIWEFESPISKNVSRSLAALMKAPRPTEEATEGTPVKKRGRRKSVVADQPLPAIDGPANSPAKKRGRPPKETAVVPLAEDDGPSVDVEDLQEEEEGPATKRIRIDDDTTMEDAIHEDETQGQTLEYGVPTTSGWFPGDFKSCACPSRVAIST</sequence>
<feature type="region of interest" description="Disordered" evidence="1">
    <location>
        <begin position="30"/>
        <end position="119"/>
    </location>
</feature>